<dbReference type="Gene3D" id="3.10.28.10">
    <property type="entry name" value="Homing endonucleases"/>
    <property type="match status" value="1"/>
</dbReference>
<evidence type="ECO:0000313" key="3">
    <source>
        <dbReference type="Proteomes" id="UP000178197"/>
    </source>
</evidence>
<dbReference type="AlphaFoldDB" id="A0A1F8FH84"/>
<dbReference type="GO" id="GO:0004519">
    <property type="term" value="F:endonuclease activity"/>
    <property type="evidence" value="ECO:0007669"/>
    <property type="project" value="InterPro"/>
</dbReference>
<dbReference type="InterPro" id="IPR004860">
    <property type="entry name" value="LAGLIDADG_dom"/>
</dbReference>
<proteinExistence type="predicted"/>
<dbReference type="EMBL" id="MGJT01000028">
    <property type="protein sequence ID" value="OGN11719.1"/>
    <property type="molecule type" value="Genomic_DNA"/>
</dbReference>
<dbReference type="Pfam" id="PF14528">
    <property type="entry name" value="LAGLIDADG_3"/>
    <property type="match status" value="1"/>
</dbReference>
<evidence type="ECO:0000313" key="2">
    <source>
        <dbReference type="EMBL" id="OGN11719.1"/>
    </source>
</evidence>
<dbReference type="SUPFAM" id="SSF55608">
    <property type="entry name" value="Homing endonucleases"/>
    <property type="match status" value="1"/>
</dbReference>
<protein>
    <recommendedName>
        <fullName evidence="1">Homing endonuclease LAGLIDADG domain-containing protein</fullName>
    </recommendedName>
</protein>
<name>A0A1F8FH84_9BACT</name>
<organism evidence="2 3">
    <name type="scientific">Candidatus Yanofskybacteria bacterium RIFCSPHIGHO2_02_FULL_43_15c</name>
    <dbReference type="NCBI Taxonomy" id="1802679"/>
    <lineage>
        <taxon>Bacteria</taxon>
        <taxon>Candidatus Yanofskyibacteriota</taxon>
    </lineage>
</organism>
<accession>A0A1F8FH84</accession>
<sequence>MSQRKIKIDKVVLENLYCKKNLSPYKIGEVFKCSFSTITNRLKEFNIPLKSPAAARMKYKKIDFDNNLENKAYMLGFRLGDLNVYKRSELSETIVVRCHTTQKSQVEVIESLFNKFGKVTTSFREPNHLTANCFLNRSFDFLLSKEKDSWSWIASEKKVAPAFIAGYTDAEGNFILNQGRARFKIDSYDYDILNWISGYLKDVGIDNKFQCTYKKGELNGNAFFNKDLWRLNINYAHAVSKFIKLIIPYMKHHKRIKDAKECLKNAELRIKKWNRQTYAISV</sequence>
<dbReference type="Proteomes" id="UP000178197">
    <property type="component" value="Unassembled WGS sequence"/>
</dbReference>
<feature type="domain" description="Homing endonuclease LAGLIDADG" evidence="1">
    <location>
        <begin position="162"/>
        <end position="245"/>
    </location>
</feature>
<gene>
    <name evidence="2" type="ORF">A3C71_03020</name>
</gene>
<comment type="caution">
    <text evidence="2">The sequence shown here is derived from an EMBL/GenBank/DDBJ whole genome shotgun (WGS) entry which is preliminary data.</text>
</comment>
<dbReference type="InterPro" id="IPR027434">
    <property type="entry name" value="Homing_endonucl"/>
</dbReference>
<evidence type="ECO:0000259" key="1">
    <source>
        <dbReference type="Pfam" id="PF14528"/>
    </source>
</evidence>
<reference evidence="2 3" key="1">
    <citation type="journal article" date="2016" name="Nat. Commun.">
        <title>Thousands of microbial genomes shed light on interconnected biogeochemical processes in an aquifer system.</title>
        <authorList>
            <person name="Anantharaman K."/>
            <person name="Brown C.T."/>
            <person name="Hug L.A."/>
            <person name="Sharon I."/>
            <person name="Castelle C.J."/>
            <person name="Probst A.J."/>
            <person name="Thomas B.C."/>
            <person name="Singh A."/>
            <person name="Wilkins M.J."/>
            <person name="Karaoz U."/>
            <person name="Brodie E.L."/>
            <person name="Williams K.H."/>
            <person name="Hubbard S.S."/>
            <person name="Banfield J.F."/>
        </authorList>
    </citation>
    <scope>NUCLEOTIDE SEQUENCE [LARGE SCALE GENOMIC DNA]</scope>
</reference>